<name>A0A381TZU6_9ZZZZ</name>
<reference evidence="1" key="1">
    <citation type="submission" date="2018-05" db="EMBL/GenBank/DDBJ databases">
        <authorList>
            <person name="Lanie J.A."/>
            <person name="Ng W.-L."/>
            <person name="Kazmierczak K.M."/>
            <person name="Andrzejewski T.M."/>
            <person name="Davidsen T.M."/>
            <person name="Wayne K.J."/>
            <person name="Tettelin H."/>
            <person name="Glass J.I."/>
            <person name="Rusch D."/>
            <person name="Podicherti R."/>
            <person name="Tsui H.-C.T."/>
            <person name="Winkler M.E."/>
        </authorList>
    </citation>
    <scope>NUCLEOTIDE SEQUENCE</scope>
</reference>
<dbReference type="EMBL" id="UINC01005445">
    <property type="protein sequence ID" value="SVA21369.1"/>
    <property type="molecule type" value="Genomic_DNA"/>
</dbReference>
<protein>
    <submittedName>
        <fullName evidence="1">Uncharacterized protein</fullName>
    </submittedName>
</protein>
<accession>A0A381TZU6</accession>
<organism evidence="1">
    <name type="scientific">marine metagenome</name>
    <dbReference type="NCBI Taxonomy" id="408172"/>
    <lineage>
        <taxon>unclassified sequences</taxon>
        <taxon>metagenomes</taxon>
        <taxon>ecological metagenomes</taxon>
    </lineage>
</organism>
<dbReference type="AlphaFoldDB" id="A0A381TZU6"/>
<evidence type="ECO:0000313" key="1">
    <source>
        <dbReference type="EMBL" id="SVA21369.1"/>
    </source>
</evidence>
<proteinExistence type="predicted"/>
<sequence length="47" mass="5349">MLSDRLKDGVMVVKHEIKAVTGYLEIKKQCICKLVVIFEALNKVKES</sequence>
<gene>
    <name evidence="1" type="ORF">METZ01_LOCUS74223</name>
</gene>